<reference evidence="1 2" key="1">
    <citation type="submission" date="2014-03" db="EMBL/GenBank/DDBJ databases">
        <title>Genome sequence of Clostridium litorale W6, DSM 5388.</title>
        <authorList>
            <person name="Poehlein A."/>
            <person name="Jagirdar A."/>
            <person name="Khonsari B."/>
            <person name="Chibani C.M."/>
            <person name="Gutierrez Gutierrez D.A."/>
            <person name="Davydova E."/>
            <person name="Alghaithi H.S."/>
            <person name="Nair K.P."/>
            <person name="Dhamotharan K."/>
            <person name="Chandran L."/>
            <person name="G W."/>
            <person name="Daniel R."/>
        </authorList>
    </citation>
    <scope>NUCLEOTIDE SEQUENCE [LARGE SCALE GENOMIC DNA]</scope>
    <source>
        <strain evidence="1 2">W6</strain>
    </source>
</reference>
<dbReference type="InterPro" id="IPR001920">
    <property type="entry name" value="Asp/Glu_race"/>
</dbReference>
<dbReference type="SUPFAM" id="SSF53681">
    <property type="entry name" value="Aspartate/glutamate racemase"/>
    <property type="match status" value="1"/>
</dbReference>
<evidence type="ECO:0000313" key="1">
    <source>
        <dbReference type="EMBL" id="KDR95487.1"/>
    </source>
</evidence>
<dbReference type="AlphaFoldDB" id="A0A069RMS7"/>
<sequence>MKKIYMLGMYFQKLYNNDYIVGCKTQTYIRTGGIALKEISVGVIAGTPVDSKMGVDFLRARGIEAKAYPVSSSPQEQSRLQILSPKELSNEVALIVRRAKGRGASAVMVYCNSLSAAVDMDVISRREDIMVVTPLDVYRNIAGEYEILGVMAANNQSCAGIERTIQGVNPGCDVVGIGVLPLVQAIESQKSAGDIADDFLLENVMGFYEKIGAQAVILGCTHFSYIKSEVEKISNVKVIDPSQAMCDMIVAGRK</sequence>
<gene>
    <name evidence="1" type="ORF">CLIT_10c02140</name>
</gene>
<dbReference type="OrthoDB" id="9801055at2"/>
<dbReference type="STRING" id="1121324.CLIT_10c02140"/>
<dbReference type="GO" id="GO:0047661">
    <property type="term" value="F:amino-acid racemase activity"/>
    <property type="evidence" value="ECO:0007669"/>
    <property type="project" value="InterPro"/>
</dbReference>
<evidence type="ECO:0000313" key="2">
    <source>
        <dbReference type="Proteomes" id="UP000027946"/>
    </source>
</evidence>
<dbReference type="Pfam" id="PF01177">
    <property type="entry name" value="Asp_Glu_race"/>
    <property type="match status" value="1"/>
</dbReference>
<accession>A0A069RMS7</accession>
<name>A0A069RMS7_PEPLI</name>
<dbReference type="EMBL" id="JJMM01000010">
    <property type="protein sequence ID" value="KDR95487.1"/>
    <property type="molecule type" value="Genomic_DNA"/>
</dbReference>
<keyword evidence="2" id="KW-1185">Reference proteome</keyword>
<dbReference type="eggNOG" id="COG0796">
    <property type="taxonomic scope" value="Bacteria"/>
</dbReference>
<dbReference type="InterPro" id="IPR015942">
    <property type="entry name" value="Asp/Glu/hydantoin_racemase"/>
</dbReference>
<comment type="caution">
    <text evidence="1">The sequence shown here is derived from an EMBL/GenBank/DDBJ whole genome shotgun (WGS) entry which is preliminary data.</text>
</comment>
<dbReference type="Proteomes" id="UP000027946">
    <property type="component" value="Unassembled WGS sequence"/>
</dbReference>
<dbReference type="Gene3D" id="3.40.50.1860">
    <property type="match status" value="2"/>
</dbReference>
<protein>
    <submittedName>
        <fullName evidence="1">Putative glutamate racemase</fullName>
    </submittedName>
</protein>
<proteinExistence type="predicted"/>
<dbReference type="InterPro" id="IPR033134">
    <property type="entry name" value="Asp/Glu_racemase_AS_2"/>
</dbReference>
<organism evidence="1 2">
    <name type="scientific">Peptoclostridium litorale DSM 5388</name>
    <dbReference type="NCBI Taxonomy" id="1121324"/>
    <lineage>
        <taxon>Bacteria</taxon>
        <taxon>Bacillati</taxon>
        <taxon>Bacillota</taxon>
        <taxon>Clostridia</taxon>
        <taxon>Peptostreptococcales</taxon>
        <taxon>Peptoclostridiaceae</taxon>
        <taxon>Peptoclostridium</taxon>
    </lineage>
</organism>
<dbReference type="PROSITE" id="PS00924">
    <property type="entry name" value="ASP_GLU_RACEMASE_2"/>
    <property type="match status" value="1"/>
</dbReference>